<name>A0ABS9HRL4_9GAMM</name>
<reference evidence="2 3" key="1">
    <citation type="submission" date="2022-01" db="EMBL/GenBank/DDBJ databases">
        <title>Lysobacter chinensis sp. nov., a bacterium isolated from cow dung compost.</title>
        <authorList>
            <person name="Liu Y."/>
        </authorList>
    </citation>
    <scope>NUCLEOTIDE SEQUENCE [LARGE SCALE GENOMIC DNA]</scope>
    <source>
        <strain evidence="2 3">TLK-CK17</strain>
    </source>
</reference>
<dbReference type="EMBL" id="JAKJPO010000003">
    <property type="protein sequence ID" value="MCF7221575.1"/>
    <property type="molecule type" value="Genomic_DNA"/>
</dbReference>
<dbReference type="Proteomes" id="UP001430796">
    <property type="component" value="Unassembled WGS sequence"/>
</dbReference>
<sequence>MRSTRPREPTGNDARFAPVLRIAAFVLAALVLGLLVLFGAVWLESQRLKPPRDYFPEGALEAADEMRIGRLLAEMDEPVLAASDDDGQFALRMLYAPSWGDPVAVRYQATRDGALRRSVVLDDPATDTARQRIAVARETSVSSDELQNLRHRLEQSGFWHLPPTDEANIKDGYALLVEAVDGDRHWLLTRSAPNSQSSERGLDALVGLMADELNRDDETVLMRDADDWSP</sequence>
<accession>A0ABS9HRL4</accession>
<comment type="caution">
    <text evidence="2">The sequence shown here is derived from an EMBL/GenBank/DDBJ whole genome shotgun (WGS) entry which is preliminary data.</text>
</comment>
<organism evidence="2 3">
    <name type="scientific">Marilutibacter chinensis</name>
    <dbReference type="NCBI Taxonomy" id="2912247"/>
    <lineage>
        <taxon>Bacteria</taxon>
        <taxon>Pseudomonadati</taxon>
        <taxon>Pseudomonadota</taxon>
        <taxon>Gammaproteobacteria</taxon>
        <taxon>Lysobacterales</taxon>
        <taxon>Lysobacteraceae</taxon>
        <taxon>Marilutibacter</taxon>
    </lineage>
</organism>
<evidence type="ECO:0000313" key="2">
    <source>
        <dbReference type="EMBL" id="MCF7221575.1"/>
    </source>
</evidence>
<gene>
    <name evidence="2" type="ORF">L3V18_07200</name>
</gene>
<evidence type="ECO:0008006" key="4">
    <source>
        <dbReference type="Google" id="ProtNLM"/>
    </source>
</evidence>
<keyword evidence="1" id="KW-1133">Transmembrane helix</keyword>
<reference evidence="2 3" key="3">
    <citation type="submission" date="2022-01" db="EMBL/GenBank/DDBJ databases">
        <authorList>
            <person name="Zhou L.Y."/>
        </authorList>
    </citation>
    <scope>NUCLEOTIDE SEQUENCE [LARGE SCALE GENOMIC DNA]</scope>
    <source>
        <strain evidence="2 3">TLK-CK17</strain>
    </source>
</reference>
<evidence type="ECO:0000256" key="1">
    <source>
        <dbReference type="SAM" id="Phobius"/>
    </source>
</evidence>
<reference evidence="3" key="2">
    <citation type="submission" date="2022-01" db="EMBL/GenBank/DDBJ databases">
        <title>Lysobacter chinensis sp. nov., a bacterium isolated from cow dung compost.</title>
        <authorList>
            <person name="Zhou L.Y."/>
        </authorList>
    </citation>
    <scope>NUCLEOTIDE SEQUENCE [LARGE SCALE GENOMIC DNA]</scope>
    <source>
        <strain evidence="3">TLK-CK17</strain>
    </source>
</reference>
<protein>
    <recommendedName>
        <fullName evidence="4">Secreted protein</fullName>
    </recommendedName>
</protein>
<proteinExistence type="predicted"/>
<dbReference type="RefSeq" id="WP_237053997.1">
    <property type="nucleotide sequence ID" value="NZ_JAKJPO010000003.1"/>
</dbReference>
<feature type="transmembrane region" description="Helical" evidence="1">
    <location>
        <begin position="20"/>
        <end position="43"/>
    </location>
</feature>
<keyword evidence="1" id="KW-0812">Transmembrane</keyword>
<keyword evidence="1" id="KW-0472">Membrane</keyword>
<keyword evidence="3" id="KW-1185">Reference proteome</keyword>
<evidence type="ECO:0000313" key="3">
    <source>
        <dbReference type="Proteomes" id="UP001430796"/>
    </source>
</evidence>